<protein>
    <submittedName>
        <fullName evidence="2">Uncharacterized protein</fullName>
    </submittedName>
</protein>
<dbReference type="Proteomes" id="UP000887563">
    <property type="component" value="Unplaced"/>
</dbReference>
<name>A0A914NCD1_MELIC</name>
<evidence type="ECO:0000313" key="1">
    <source>
        <dbReference type="Proteomes" id="UP000887563"/>
    </source>
</evidence>
<sequence length="52" mass="5812">MSKDLFIEDKTPLPKAGYVDFFYVGAKDVNKCLKVAFAKIVMEGLNVEKNVS</sequence>
<keyword evidence="1" id="KW-1185">Reference proteome</keyword>
<accession>A0A914NCD1</accession>
<evidence type="ECO:0000313" key="2">
    <source>
        <dbReference type="WBParaSite" id="Minc3s04062g35388"/>
    </source>
</evidence>
<organism evidence="1 2">
    <name type="scientific">Meloidogyne incognita</name>
    <name type="common">Southern root-knot nematode worm</name>
    <name type="synonym">Oxyuris incognita</name>
    <dbReference type="NCBI Taxonomy" id="6306"/>
    <lineage>
        <taxon>Eukaryota</taxon>
        <taxon>Metazoa</taxon>
        <taxon>Ecdysozoa</taxon>
        <taxon>Nematoda</taxon>
        <taxon>Chromadorea</taxon>
        <taxon>Rhabditida</taxon>
        <taxon>Tylenchina</taxon>
        <taxon>Tylenchomorpha</taxon>
        <taxon>Tylenchoidea</taxon>
        <taxon>Meloidogynidae</taxon>
        <taxon>Meloidogyninae</taxon>
        <taxon>Meloidogyne</taxon>
        <taxon>Meloidogyne incognita group</taxon>
    </lineage>
</organism>
<dbReference type="AlphaFoldDB" id="A0A914NCD1"/>
<proteinExistence type="predicted"/>
<dbReference type="WBParaSite" id="Minc3s04062g35388">
    <property type="protein sequence ID" value="Minc3s04062g35388"/>
    <property type="gene ID" value="Minc3s04062g35388"/>
</dbReference>
<reference evidence="2" key="1">
    <citation type="submission" date="2022-11" db="UniProtKB">
        <authorList>
            <consortium name="WormBaseParasite"/>
        </authorList>
    </citation>
    <scope>IDENTIFICATION</scope>
</reference>